<evidence type="ECO:0000256" key="5">
    <source>
        <dbReference type="ARBA" id="ARBA00022679"/>
    </source>
</evidence>
<accession>A0A9D4TPX1</accession>
<evidence type="ECO:0000256" key="7">
    <source>
        <dbReference type="ARBA" id="ARBA00022884"/>
    </source>
</evidence>
<dbReference type="CDD" id="cd02440">
    <property type="entry name" value="AdoMet_MTases"/>
    <property type="match status" value="1"/>
</dbReference>
<feature type="domain" description="PUA" evidence="10">
    <location>
        <begin position="104"/>
        <end position="201"/>
    </location>
</feature>
<protein>
    <recommendedName>
        <fullName evidence="10">PUA domain-containing protein</fullName>
    </recommendedName>
</protein>
<dbReference type="SMART" id="SM00359">
    <property type="entry name" value="PUA"/>
    <property type="match status" value="1"/>
</dbReference>
<dbReference type="Gene3D" id="2.30.130.10">
    <property type="entry name" value="PUA domain"/>
    <property type="match status" value="1"/>
</dbReference>
<organism evidence="11 12">
    <name type="scientific">Chlorella vulgaris</name>
    <name type="common">Green alga</name>
    <dbReference type="NCBI Taxonomy" id="3077"/>
    <lineage>
        <taxon>Eukaryota</taxon>
        <taxon>Viridiplantae</taxon>
        <taxon>Chlorophyta</taxon>
        <taxon>core chlorophytes</taxon>
        <taxon>Trebouxiophyceae</taxon>
        <taxon>Chlorellales</taxon>
        <taxon>Chlorellaceae</taxon>
        <taxon>Chlorella clade</taxon>
        <taxon>Chlorella</taxon>
    </lineage>
</organism>
<dbReference type="GO" id="GO:0005737">
    <property type="term" value="C:cytoplasm"/>
    <property type="evidence" value="ECO:0007669"/>
    <property type="project" value="UniProtKB-SubCell"/>
</dbReference>
<dbReference type="InterPro" id="IPR041532">
    <property type="entry name" value="RlmI-like_PUA"/>
</dbReference>
<dbReference type="Gene3D" id="3.30.750.80">
    <property type="entry name" value="RNA methyltransferase domain (HRMD) like"/>
    <property type="match status" value="1"/>
</dbReference>
<feature type="compositionally biased region" description="Pro residues" evidence="9">
    <location>
        <begin position="38"/>
        <end position="52"/>
    </location>
</feature>
<reference evidence="11" key="2">
    <citation type="submission" date="2020-11" db="EMBL/GenBank/DDBJ databases">
        <authorList>
            <person name="Cecchin M."/>
            <person name="Marcolungo L."/>
            <person name="Rossato M."/>
            <person name="Girolomoni L."/>
            <person name="Cosentino E."/>
            <person name="Cuine S."/>
            <person name="Li-Beisson Y."/>
            <person name="Delledonne M."/>
            <person name="Ballottari M."/>
        </authorList>
    </citation>
    <scope>NUCLEOTIDE SEQUENCE</scope>
    <source>
        <strain evidence="11">211/11P</strain>
        <tissue evidence="11">Whole cell</tissue>
    </source>
</reference>
<dbReference type="GO" id="GO:0008168">
    <property type="term" value="F:methyltransferase activity"/>
    <property type="evidence" value="ECO:0007669"/>
    <property type="project" value="UniProtKB-KW"/>
</dbReference>
<dbReference type="PANTHER" id="PTHR42873">
    <property type="entry name" value="RIBOSOMAL RNA LARGE SUBUNIT METHYLTRANSFERASE"/>
    <property type="match status" value="1"/>
</dbReference>
<dbReference type="OrthoDB" id="269872at2759"/>
<dbReference type="GO" id="GO:0003723">
    <property type="term" value="F:RNA binding"/>
    <property type="evidence" value="ECO:0007669"/>
    <property type="project" value="UniProtKB-KW"/>
</dbReference>
<name>A0A9D4TPX1_CHLVU</name>
<keyword evidence="4" id="KW-0489">Methyltransferase</keyword>
<dbReference type="EMBL" id="SIDB01000007">
    <property type="protein sequence ID" value="KAI3430564.1"/>
    <property type="molecule type" value="Genomic_DNA"/>
</dbReference>
<dbReference type="CDD" id="cd21153">
    <property type="entry name" value="PUA_RlmI"/>
    <property type="match status" value="1"/>
</dbReference>
<feature type="region of interest" description="Disordered" evidence="9">
    <location>
        <begin position="35"/>
        <end position="96"/>
    </location>
</feature>
<keyword evidence="7" id="KW-0694">RNA-binding</keyword>
<dbReference type="InterPro" id="IPR036974">
    <property type="entry name" value="PUA_sf"/>
</dbReference>
<feature type="compositionally biased region" description="Low complexity" evidence="9">
    <location>
        <begin position="53"/>
        <end position="74"/>
    </location>
</feature>
<keyword evidence="3" id="KW-0698">rRNA processing</keyword>
<evidence type="ECO:0000256" key="8">
    <source>
        <dbReference type="ARBA" id="ARBA00038091"/>
    </source>
</evidence>
<evidence type="ECO:0000256" key="6">
    <source>
        <dbReference type="ARBA" id="ARBA00022691"/>
    </source>
</evidence>
<keyword evidence="5" id="KW-0808">Transferase</keyword>
<dbReference type="CDD" id="cd11572">
    <property type="entry name" value="RlmI_M_like"/>
    <property type="match status" value="1"/>
</dbReference>
<evidence type="ECO:0000256" key="2">
    <source>
        <dbReference type="ARBA" id="ARBA00022490"/>
    </source>
</evidence>
<keyword evidence="2" id="KW-0963">Cytoplasm</keyword>
<comment type="subcellular location">
    <subcellularLocation>
        <location evidence="1">Cytoplasm</location>
    </subcellularLocation>
</comment>
<comment type="caution">
    <text evidence="11">The sequence shown here is derived from an EMBL/GenBank/DDBJ whole genome shotgun (WGS) entry which is preliminary data.</text>
</comment>
<dbReference type="InterPro" id="IPR029063">
    <property type="entry name" value="SAM-dependent_MTases_sf"/>
</dbReference>
<gene>
    <name evidence="11" type="ORF">D9Q98_005157</name>
</gene>
<evidence type="ECO:0000256" key="4">
    <source>
        <dbReference type="ARBA" id="ARBA00022603"/>
    </source>
</evidence>
<dbReference type="Gene3D" id="3.40.50.150">
    <property type="entry name" value="Vaccinia Virus protein VP39"/>
    <property type="match status" value="1"/>
</dbReference>
<dbReference type="Pfam" id="PF10672">
    <property type="entry name" value="Methyltrans_SAM"/>
    <property type="match status" value="1"/>
</dbReference>
<evidence type="ECO:0000313" key="11">
    <source>
        <dbReference type="EMBL" id="KAI3430564.1"/>
    </source>
</evidence>
<dbReference type="GO" id="GO:0006364">
    <property type="term" value="P:rRNA processing"/>
    <property type="evidence" value="ECO:0007669"/>
    <property type="project" value="UniProtKB-KW"/>
</dbReference>
<evidence type="ECO:0000256" key="9">
    <source>
        <dbReference type="SAM" id="MobiDB-lite"/>
    </source>
</evidence>
<evidence type="ECO:0000256" key="1">
    <source>
        <dbReference type="ARBA" id="ARBA00004496"/>
    </source>
</evidence>
<keyword evidence="12" id="KW-1185">Reference proteome</keyword>
<dbReference type="SUPFAM" id="SSF88697">
    <property type="entry name" value="PUA domain-like"/>
    <property type="match status" value="1"/>
</dbReference>
<dbReference type="SUPFAM" id="SSF53335">
    <property type="entry name" value="S-adenosyl-L-methionine-dependent methyltransferases"/>
    <property type="match status" value="1"/>
</dbReference>
<evidence type="ECO:0000313" key="12">
    <source>
        <dbReference type="Proteomes" id="UP001055712"/>
    </source>
</evidence>
<keyword evidence="6" id="KW-0949">S-adenosyl-L-methionine</keyword>
<proteinExistence type="inferred from homology"/>
<dbReference type="InterPro" id="IPR002478">
    <property type="entry name" value="PUA"/>
</dbReference>
<dbReference type="AlphaFoldDB" id="A0A9D4TPX1"/>
<sequence length="562" mass="59206">MLVSTLRLLRSGHSTVSTRLTRTRGAYVQRMQAVTAAAPPPAASPRPRPSAPRPSGRGRQQRSTHQQRQQQKTPGKQDEQKKEAPQAAAPAARADTVLKEGQLPRVVLKGGKAKLFTEQQSPMVYSGAVDRVVGRPTPRAGDVVLVCDGSEAPIGWGVFNPESMFRVRIMQTVDEMFGGAALLQPPDLQHLVSTRIQQAVALRRSLGLLCGPDAAGQATAASVFRLVNSEGDRLSGLIVDMLGEHLVVASSAAWVEKHRDAITACLQQHTGLSSVVWRPALDMLREEGCAPEAAGEPDADAAAEAEAGVASSAALDSAATDAATETASASSSSSSSEASVDCAGAAASDTVVVENGVKYAASPYGQKTGFYCDQRPNRAAVRQLSSNLRVLDLCCYTGGFALNAAAGGATEVLGVDSSASAVEMAARNAALNGHEGVCSFTRADVTDFMKQAVAEKRRWDLVVFDPPKLAPSRKTLEKASRKYRRLNGLAMSLVEPGGLLMTCSCSGAMSQSGEFLPMLQAAAKDVGRRVTVLRVAGAGPDHTEDPAYPEGYYLSNVLLRVL</sequence>
<reference evidence="11" key="1">
    <citation type="journal article" date="2019" name="Plant J.">
        <title>Chlorella vulgaris genome assembly and annotation reveals the molecular basis for metabolic acclimation to high light conditions.</title>
        <authorList>
            <person name="Cecchin M."/>
            <person name="Marcolungo L."/>
            <person name="Rossato M."/>
            <person name="Girolomoni L."/>
            <person name="Cosentino E."/>
            <person name="Cuine S."/>
            <person name="Li-Beisson Y."/>
            <person name="Delledonne M."/>
            <person name="Ballottari M."/>
        </authorList>
    </citation>
    <scope>NUCLEOTIDE SEQUENCE</scope>
    <source>
        <strain evidence="11">211/11P</strain>
    </source>
</reference>
<dbReference type="Pfam" id="PF17785">
    <property type="entry name" value="PUA_3"/>
    <property type="match status" value="1"/>
</dbReference>
<dbReference type="PANTHER" id="PTHR42873:SF1">
    <property type="entry name" value="S-ADENOSYLMETHIONINE-DEPENDENT METHYLTRANSFERASE DOMAIN-CONTAINING PROTEIN"/>
    <property type="match status" value="1"/>
</dbReference>
<dbReference type="Proteomes" id="UP001055712">
    <property type="component" value="Unassembled WGS sequence"/>
</dbReference>
<dbReference type="InterPro" id="IPR019614">
    <property type="entry name" value="SAM-dep_methyl-trfase"/>
</dbReference>
<feature type="compositionally biased region" description="Basic and acidic residues" evidence="9">
    <location>
        <begin position="75"/>
        <end position="84"/>
    </location>
</feature>
<evidence type="ECO:0000259" key="10">
    <source>
        <dbReference type="SMART" id="SM00359"/>
    </source>
</evidence>
<dbReference type="GO" id="GO:0032259">
    <property type="term" value="P:methylation"/>
    <property type="evidence" value="ECO:0007669"/>
    <property type="project" value="UniProtKB-KW"/>
</dbReference>
<comment type="similarity">
    <text evidence="8">Belongs to the methyltransferase superfamily. RlmI family.</text>
</comment>
<dbReference type="InterPro" id="IPR015947">
    <property type="entry name" value="PUA-like_sf"/>
</dbReference>
<evidence type="ECO:0000256" key="3">
    <source>
        <dbReference type="ARBA" id="ARBA00022552"/>
    </source>
</evidence>